<dbReference type="Proteomes" id="UP001152622">
    <property type="component" value="Chromosome 3"/>
</dbReference>
<dbReference type="SMART" id="SM00339">
    <property type="entry name" value="FH"/>
    <property type="match status" value="1"/>
</dbReference>
<dbReference type="SUPFAM" id="SSF46785">
    <property type="entry name" value="Winged helix' DNA-binding domain"/>
    <property type="match status" value="1"/>
</dbReference>
<dbReference type="GO" id="GO:0005634">
    <property type="term" value="C:nucleus"/>
    <property type="evidence" value="ECO:0007669"/>
    <property type="project" value="UniProtKB-SubCell"/>
</dbReference>
<protein>
    <recommendedName>
        <fullName evidence="3">Forkhead box protein G1</fullName>
    </recommendedName>
</protein>
<dbReference type="Pfam" id="PF00250">
    <property type="entry name" value="Forkhead"/>
    <property type="match status" value="1"/>
</dbReference>
<dbReference type="PANTHER" id="PTHR46617">
    <property type="entry name" value="FORKHEAD BOX PROTEIN G1"/>
    <property type="match status" value="1"/>
</dbReference>
<feature type="region of interest" description="Disordered" evidence="5">
    <location>
        <begin position="91"/>
        <end position="118"/>
    </location>
</feature>
<dbReference type="GO" id="GO:1990837">
    <property type="term" value="F:sequence-specific double-stranded DNA binding"/>
    <property type="evidence" value="ECO:0007669"/>
    <property type="project" value="TreeGrafter"/>
</dbReference>
<dbReference type="AlphaFoldDB" id="A0A9Q1FW43"/>
<dbReference type="GO" id="GO:0006357">
    <property type="term" value="P:regulation of transcription by RNA polymerase II"/>
    <property type="evidence" value="ECO:0007669"/>
    <property type="project" value="TreeGrafter"/>
</dbReference>
<comment type="caution">
    <text evidence="7">The sequence shown here is derived from an EMBL/GenBank/DDBJ whole genome shotgun (WGS) entry which is preliminary data.</text>
</comment>
<feature type="domain" description="Fork-head" evidence="6">
    <location>
        <begin position="119"/>
        <end position="213"/>
    </location>
</feature>
<feature type="compositionally biased region" description="Basic and acidic residues" evidence="5">
    <location>
        <begin position="106"/>
        <end position="118"/>
    </location>
</feature>
<dbReference type="PANTHER" id="PTHR46617:SF6">
    <property type="entry name" value="FORKHEAD BOX PROTEIN G1"/>
    <property type="match status" value="1"/>
</dbReference>
<dbReference type="InterPro" id="IPR001766">
    <property type="entry name" value="Fork_head_dom"/>
</dbReference>
<dbReference type="InterPro" id="IPR030456">
    <property type="entry name" value="TF_fork_head_CS_2"/>
</dbReference>
<sequence length="423" mass="46169">MEDLKAPVRFFHKSSFSISSLLLRREGVMTDGGAVVEVPPSRSAKNRPHLLPGQAGRELCVRHAEYNIDGNKYNDKKVCMVGEKSVACEERRVKNGAGSEEEGEDKTDGDGERKTKYEKPPFSYNALIMMAIRQSLERRLTLSGIYEFIMGNFPYYRDNKQGWQNSIRHNLSLNKCFVKVPRHYDDPGKGNYWMLDPSSDDVFIGGTTGKLRRRSTAASRAKLAIKRGTRLGSTTAAGLAFTGSFYWPVAPFVAIQHTPQSHPGSALGYSSSYFGSHHTNYASTVLSQTSHHISAAAAGADRLLQVAQETPFFGTSGGLPLRHQVTSSSSFASSPLPCTVSLPSPSFNLFPGQASYYYSHQIPHPTALSALSQDEASPSRASPVGHFVPGRNGSSDYIGSLCAEFPNYLPPNNHTGSLNAILP</sequence>
<dbReference type="PROSITE" id="PS00657">
    <property type="entry name" value="FORK_HEAD_1"/>
    <property type="match status" value="1"/>
</dbReference>
<dbReference type="InterPro" id="IPR047208">
    <property type="entry name" value="FOXG1"/>
</dbReference>
<organism evidence="7 8">
    <name type="scientific">Synaphobranchus kaupii</name>
    <name type="common">Kaup's arrowtooth eel</name>
    <dbReference type="NCBI Taxonomy" id="118154"/>
    <lineage>
        <taxon>Eukaryota</taxon>
        <taxon>Metazoa</taxon>
        <taxon>Chordata</taxon>
        <taxon>Craniata</taxon>
        <taxon>Vertebrata</taxon>
        <taxon>Euteleostomi</taxon>
        <taxon>Actinopterygii</taxon>
        <taxon>Neopterygii</taxon>
        <taxon>Teleostei</taxon>
        <taxon>Anguilliformes</taxon>
        <taxon>Synaphobranchidae</taxon>
        <taxon>Synaphobranchus</taxon>
    </lineage>
</organism>
<accession>A0A9Q1FW43</accession>
<dbReference type="PRINTS" id="PR00053">
    <property type="entry name" value="FORKHEAD"/>
</dbReference>
<evidence type="ECO:0000256" key="1">
    <source>
        <dbReference type="ARBA" id="ARBA00004123"/>
    </source>
</evidence>
<dbReference type="CDD" id="cd20021">
    <property type="entry name" value="FH_FOXG"/>
    <property type="match status" value="1"/>
</dbReference>
<reference evidence="7" key="1">
    <citation type="journal article" date="2023" name="Science">
        <title>Genome structures resolve the early diversification of teleost fishes.</title>
        <authorList>
            <person name="Parey E."/>
            <person name="Louis A."/>
            <person name="Montfort J."/>
            <person name="Bouchez O."/>
            <person name="Roques C."/>
            <person name="Iampietro C."/>
            <person name="Lluch J."/>
            <person name="Castinel A."/>
            <person name="Donnadieu C."/>
            <person name="Desvignes T."/>
            <person name="Floi Bucao C."/>
            <person name="Jouanno E."/>
            <person name="Wen M."/>
            <person name="Mejri S."/>
            <person name="Dirks R."/>
            <person name="Jansen H."/>
            <person name="Henkel C."/>
            <person name="Chen W.J."/>
            <person name="Zahm M."/>
            <person name="Cabau C."/>
            <person name="Klopp C."/>
            <person name="Thompson A.W."/>
            <person name="Robinson-Rechavi M."/>
            <person name="Braasch I."/>
            <person name="Lecointre G."/>
            <person name="Bobe J."/>
            <person name="Postlethwait J.H."/>
            <person name="Berthelot C."/>
            <person name="Roest Crollius H."/>
            <person name="Guiguen Y."/>
        </authorList>
    </citation>
    <scope>NUCLEOTIDE SEQUENCE</scope>
    <source>
        <strain evidence="7">WJC10195</strain>
    </source>
</reference>
<evidence type="ECO:0000256" key="3">
    <source>
        <dbReference type="ARBA" id="ARBA00034868"/>
    </source>
</evidence>
<evidence type="ECO:0000256" key="4">
    <source>
        <dbReference type="PROSITE-ProRule" id="PRU00089"/>
    </source>
</evidence>
<dbReference type="InterPro" id="IPR018122">
    <property type="entry name" value="TF_fork_head_CS_1"/>
</dbReference>
<dbReference type="EMBL" id="JAINUF010000003">
    <property type="protein sequence ID" value="KAJ8368934.1"/>
    <property type="molecule type" value="Genomic_DNA"/>
</dbReference>
<proteinExistence type="predicted"/>
<gene>
    <name evidence="7" type="ORF">SKAU_G00089620</name>
</gene>
<keyword evidence="8" id="KW-1185">Reference proteome</keyword>
<evidence type="ECO:0000313" key="7">
    <source>
        <dbReference type="EMBL" id="KAJ8368934.1"/>
    </source>
</evidence>
<keyword evidence="4" id="KW-0539">Nucleus</keyword>
<comment type="subcellular location">
    <subcellularLocation>
        <location evidence="1 4">Nucleus</location>
    </subcellularLocation>
</comment>
<dbReference type="FunFam" id="1.10.10.10:FF:000135">
    <property type="entry name" value="forkhead box protein G1"/>
    <property type="match status" value="1"/>
</dbReference>
<dbReference type="Gene3D" id="1.10.10.10">
    <property type="entry name" value="Winged helix-like DNA-binding domain superfamily/Winged helix DNA-binding domain"/>
    <property type="match status" value="1"/>
</dbReference>
<dbReference type="InterPro" id="IPR036390">
    <property type="entry name" value="WH_DNA-bd_sf"/>
</dbReference>
<evidence type="ECO:0000256" key="5">
    <source>
        <dbReference type="SAM" id="MobiDB-lite"/>
    </source>
</evidence>
<feature type="DNA-binding region" description="Fork-head" evidence="4">
    <location>
        <begin position="119"/>
        <end position="213"/>
    </location>
</feature>
<evidence type="ECO:0000313" key="8">
    <source>
        <dbReference type="Proteomes" id="UP001152622"/>
    </source>
</evidence>
<dbReference type="OrthoDB" id="6230630at2759"/>
<dbReference type="PROSITE" id="PS00658">
    <property type="entry name" value="FORK_HEAD_2"/>
    <property type="match status" value="1"/>
</dbReference>
<dbReference type="PROSITE" id="PS50039">
    <property type="entry name" value="FORK_HEAD_3"/>
    <property type="match status" value="1"/>
</dbReference>
<evidence type="ECO:0000259" key="6">
    <source>
        <dbReference type="PROSITE" id="PS50039"/>
    </source>
</evidence>
<dbReference type="InterPro" id="IPR036388">
    <property type="entry name" value="WH-like_DNA-bd_sf"/>
</dbReference>
<name>A0A9Q1FW43_SYNKA</name>
<dbReference type="GO" id="GO:0003700">
    <property type="term" value="F:DNA-binding transcription factor activity"/>
    <property type="evidence" value="ECO:0007669"/>
    <property type="project" value="InterPro"/>
</dbReference>
<evidence type="ECO:0000256" key="2">
    <source>
        <dbReference type="ARBA" id="ARBA00023125"/>
    </source>
</evidence>
<keyword evidence="2 4" id="KW-0238">DNA-binding</keyword>